<dbReference type="SUPFAM" id="SSF52833">
    <property type="entry name" value="Thioredoxin-like"/>
    <property type="match status" value="1"/>
</dbReference>
<dbReference type="SFLD" id="SFLDG01152">
    <property type="entry name" value="Main.3:_Omega-_and_Tau-like"/>
    <property type="match status" value="1"/>
</dbReference>
<dbReference type="PROSITE" id="PS50405">
    <property type="entry name" value="GST_CTER"/>
    <property type="match status" value="1"/>
</dbReference>
<dbReference type="CDD" id="cd00299">
    <property type="entry name" value="GST_C_family"/>
    <property type="match status" value="1"/>
</dbReference>
<evidence type="ECO:0000259" key="4">
    <source>
        <dbReference type="PROSITE" id="PS50404"/>
    </source>
</evidence>
<dbReference type="EMBL" id="RBIM01000002">
    <property type="protein sequence ID" value="RKR02921.1"/>
    <property type="molecule type" value="Genomic_DNA"/>
</dbReference>
<dbReference type="Gene3D" id="3.40.30.10">
    <property type="entry name" value="Glutaredoxin"/>
    <property type="match status" value="1"/>
</dbReference>
<comment type="catalytic activity">
    <reaction evidence="3">
        <text>RX + glutathione = an S-substituted glutathione + a halide anion + H(+)</text>
        <dbReference type="Rhea" id="RHEA:16437"/>
        <dbReference type="ChEBI" id="CHEBI:15378"/>
        <dbReference type="ChEBI" id="CHEBI:16042"/>
        <dbReference type="ChEBI" id="CHEBI:17792"/>
        <dbReference type="ChEBI" id="CHEBI:57925"/>
        <dbReference type="ChEBI" id="CHEBI:90779"/>
        <dbReference type="EC" id="2.5.1.18"/>
    </reaction>
</comment>
<dbReference type="AlphaFoldDB" id="A0A495DJY3"/>
<dbReference type="GO" id="GO:0005737">
    <property type="term" value="C:cytoplasm"/>
    <property type="evidence" value="ECO:0007669"/>
    <property type="project" value="TreeGrafter"/>
</dbReference>
<feature type="domain" description="GST C-terminal" evidence="5">
    <location>
        <begin position="88"/>
        <end position="218"/>
    </location>
</feature>
<dbReference type="InterPro" id="IPR004045">
    <property type="entry name" value="Glutathione_S-Trfase_N"/>
</dbReference>
<organism evidence="6 7">
    <name type="scientific">Maricaulis maris</name>
    <dbReference type="NCBI Taxonomy" id="74318"/>
    <lineage>
        <taxon>Bacteria</taxon>
        <taxon>Pseudomonadati</taxon>
        <taxon>Pseudomonadota</taxon>
        <taxon>Alphaproteobacteria</taxon>
        <taxon>Maricaulales</taxon>
        <taxon>Maricaulaceae</taxon>
        <taxon>Maricaulis</taxon>
    </lineage>
</organism>
<dbReference type="SFLD" id="SFLDS00019">
    <property type="entry name" value="Glutathione_Transferase_(cytos"/>
    <property type="match status" value="1"/>
</dbReference>
<comment type="caution">
    <text evidence="6">The sequence shown here is derived from an EMBL/GenBank/DDBJ whole genome shotgun (WGS) entry which is preliminary data.</text>
</comment>
<dbReference type="InterPro" id="IPR010987">
    <property type="entry name" value="Glutathione-S-Trfase_C-like"/>
</dbReference>
<name>A0A495DJY3_9PROT</name>
<dbReference type="InterPro" id="IPR045073">
    <property type="entry name" value="Omega/Tau-like"/>
</dbReference>
<dbReference type="SUPFAM" id="SSF47616">
    <property type="entry name" value="GST C-terminal domain-like"/>
    <property type="match status" value="1"/>
</dbReference>
<dbReference type="SFLD" id="SFLDG00358">
    <property type="entry name" value="Main_(cytGST)"/>
    <property type="match status" value="1"/>
</dbReference>
<evidence type="ECO:0000259" key="5">
    <source>
        <dbReference type="PROSITE" id="PS50405"/>
    </source>
</evidence>
<protein>
    <recommendedName>
        <fullName evidence="1">glutathione transferase</fullName>
        <ecNumber evidence="1">2.5.1.18</ecNumber>
    </recommendedName>
</protein>
<dbReference type="InterPro" id="IPR040079">
    <property type="entry name" value="Glutathione_S-Trfase"/>
</dbReference>
<dbReference type="Pfam" id="PF13410">
    <property type="entry name" value="GST_C_2"/>
    <property type="match status" value="1"/>
</dbReference>
<evidence type="ECO:0000256" key="1">
    <source>
        <dbReference type="ARBA" id="ARBA00012452"/>
    </source>
</evidence>
<accession>A0A495DJY3</accession>
<evidence type="ECO:0000256" key="3">
    <source>
        <dbReference type="ARBA" id="ARBA00047960"/>
    </source>
</evidence>
<sequence length="229" mass="25601">MSTAKPQLRLISHKLCPYAQRVAITLFEKRIPFERVDIDLANKPDWFLGISPLGKVPVLLVDGVPVFESAVILEYLEDRFEPRLHPGDTLDRARHRAWIEFGSAQLALIAGLYNAPDRQGFQDKADALSLNFARLAGVLGEGPYFAGPDFSLVDAVYAPIFRYFDIFDAIGDFGVFTGLGPVTRWRQALADRSSVRDAVAGDYPVRLREFLVRRESYVSTLLGAQLETV</sequence>
<evidence type="ECO:0000256" key="2">
    <source>
        <dbReference type="ARBA" id="ARBA00022679"/>
    </source>
</evidence>
<dbReference type="InterPro" id="IPR036249">
    <property type="entry name" value="Thioredoxin-like_sf"/>
</dbReference>
<dbReference type="Gene3D" id="1.20.1050.10">
    <property type="match status" value="1"/>
</dbReference>
<dbReference type="EC" id="2.5.1.18" evidence="1"/>
<dbReference type="Pfam" id="PF13409">
    <property type="entry name" value="GST_N_2"/>
    <property type="match status" value="1"/>
</dbReference>
<dbReference type="InterPro" id="IPR050983">
    <property type="entry name" value="GST_Omega/HSP26"/>
</dbReference>
<dbReference type="Proteomes" id="UP000273675">
    <property type="component" value="Unassembled WGS sequence"/>
</dbReference>
<dbReference type="GO" id="GO:0004364">
    <property type="term" value="F:glutathione transferase activity"/>
    <property type="evidence" value="ECO:0007669"/>
    <property type="project" value="UniProtKB-EC"/>
</dbReference>
<gene>
    <name evidence="6" type="ORF">C7435_0865</name>
</gene>
<dbReference type="PANTHER" id="PTHR43968:SF6">
    <property type="entry name" value="GLUTATHIONE S-TRANSFERASE OMEGA"/>
    <property type="match status" value="1"/>
</dbReference>
<dbReference type="RefSeq" id="WP_121210180.1">
    <property type="nucleotide sequence ID" value="NZ_RBIM01000002.1"/>
</dbReference>
<feature type="domain" description="GST N-terminal" evidence="4">
    <location>
        <begin position="6"/>
        <end position="84"/>
    </location>
</feature>
<dbReference type="PROSITE" id="PS50404">
    <property type="entry name" value="GST_NTER"/>
    <property type="match status" value="1"/>
</dbReference>
<proteinExistence type="predicted"/>
<reference evidence="6 7" key="1">
    <citation type="submission" date="2018-10" db="EMBL/GenBank/DDBJ databases">
        <title>Genomic Encyclopedia of Type Strains, Phase IV (KMG-IV): sequencing the most valuable type-strain genomes for metagenomic binning, comparative biology and taxonomic classification.</title>
        <authorList>
            <person name="Goeker M."/>
        </authorList>
    </citation>
    <scope>NUCLEOTIDE SEQUENCE [LARGE SCALE GENOMIC DNA]</scope>
    <source>
        <strain evidence="6 7">DSM 4734</strain>
    </source>
</reference>
<dbReference type="InterPro" id="IPR036282">
    <property type="entry name" value="Glutathione-S-Trfase_C_sf"/>
</dbReference>
<evidence type="ECO:0000313" key="6">
    <source>
        <dbReference type="EMBL" id="RKR02921.1"/>
    </source>
</evidence>
<keyword evidence="2 6" id="KW-0808">Transferase</keyword>
<evidence type="ECO:0000313" key="7">
    <source>
        <dbReference type="Proteomes" id="UP000273675"/>
    </source>
</evidence>
<dbReference type="PANTHER" id="PTHR43968">
    <property type="match status" value="1"/>
</dbReference>
<dbReference type="OrthoDB" id="9782992at2"/>